<evidence type="ECO:0000313" key="6">
    <source>
        <dbReference type="EMBL" id="CAB4690175.1"/>
    </source>
</evidence>
<protein>
    <submittedName>
        <fullName evidence="4">Unannotated protein</fullName>
    </submittedName>
</protein>
<dbReference type="FunFam" id="3.40.50.1370:FF:000008">
    <property type="entry name" value="Ornithine carbamoyltransferase"/>
    <property type="match status" value="1"/>
</dbReference>
<dbReference type="Pfam" id="PF02729">
    <property type="entry name" value="OTCace_N"/>
    <property type="match status" value="1"/>
</dbReference>
<reference evidence="4" key="1">
    <citation type="submission" date="2020-05" db="EMBL/GenBank/DDBJ databases">
        <authorList>
            <person name="Chiriac C."/>
            <person name="Salcher M."/>
            <person name="Ghai R."/>
            <person name="Kavagutti S V."/>
        </authorList>
    </citation>
    <scope>NUCLEOTIDE SEQUENCE</scope>
</reference>
<dbReference type="InterPro" id="IPR006130">
    <property type="entry name" value="Asp/Orn_carbamoylTrfase"/>
</dbReference>
<dbReference type="GO" id="GO:0019240">
    <property type="term" value="P:citrulline biosynthetic process"/>
    <property type="evidence" value="ECO:0007669"/>
    <property type="project" value="TreeGrafter"/>
</dbReference>
<dbReference type="NCBIfam" id="NF001986">
    <property type="entry name" value="PRK00779.1"/>
    <property type="match status" value="1"/>
</dbReference>
<name>A0A6J6CV31_9ZZZZ</name>
<dbReference type="PRINTS" id="PR00102">
    <property type="entry name" value="OTCASE"/>
</dbReference>
<accession>A0A6J6CV31</accession>
<evidence type="ECO:0000259" key="2">
    <source>
        <dbReference type="Pfam" id="PF00185"/>
    </source>
</evidence>
<dbReference type="GO" id="GO:0004585">
    <property type="term" value="F:ornithine carbamoyltransferase activity"/>
    <property type="evidence" value="ECO:0007669"/>
    <property type="project" value="UniProtKB-ARBA"/>
</dbReference>
<dbReference type="Gene3D" id="3.40.50.1370">
    <property type="entry name" value="Aspartate/ornithine carbamoyltransferase"/>
    <property type="match status" value="2"/>
</dbReference>
<evidence type="ECO:0000256" key="1">
    <source>
        <dbReference type="ARBA" id="ARBA00022679"/>
    </source>
</evidence>
<dbReference type="EMBL" id="CAEZTR010000050">
    <property type="protein sequence ID" value="CAB4578364.1"/>
    <property type="molecule type" value="Genomic_DNA"/>
</dbReference>
<dbReference type="SUPFAM" id="SSF53671">
    <property type="entry name" value="Aspartate/ornithine carbamoyltransferase"/>
    <property type="match status" value="1"/>
</dbReference>
<dbReference type="InterPro" id="IPR002292">
    <property type="entry name" value="Orn/put_carbamltrans"/>
</dbReference>
<proteinExistence type="predicted"/>
<evidence type="ECO:0000313" key="4">
    <source>
        <dbReference type="EMBL" id="CAB4554093.1"/>
    </source>
</evidence>
<dbReference type="InterPro" id="IPR006131">
    <property type="entry name" value="Asp_carbamoyltransf_Asp/Orn-bd"/>
</dbReference>
<sequence>MRHLLEVDDLSTTELGDILDLGRAATVPRSLDGLGMALLFEKPSARTRNSMEMAVVQLGGHPLTIRPDEVGLDTRETVEDVTRTLCCYHAAIGARVFEHSKLERMTAVSSVPVVNMLSDEAHPLQALADLLTMADEFGGVGALAGRAVAYIGDGNNVARSLALGAGMLGMSVRVATPVGFGFSDADVARIVATGADFMATNDPFEAANGASVIYTDVWTSMGQEDESAKRRELFAGFTVTDELMDAAAPDAIFMHCLPAHRGEEVSDSVLEGSRSRVWPQAENRMHAARGALVWLMEQR</sequence>
<dbReference type="GO" id="GO:0042450">
    <property type="term" value="P:L-arginine biosynthetic process via ornithine"/>
    <property type="evidence" value="ECO:0007669"/>
    <property type="project" value="TreeGrafter"/>
</dbReference>
<dbReference type="EMBL" id="CAEZSU010000108">
    <property type="protein sequence ID" value="CAB4554093.1"/>
    <property type="molecule type" value="Genomic_DNA"/>
</dbReference>
<dbReference type="PRINTS" id="PR00100">
    <property type="entry name" value="AOTCASE"/>
</dbReference>
<dbReference type="EMBL" id="CAEZXE010000166">
    <property type="protein sequence ID" value="CAB4690175.1"/>
    <property type="molecule type" value="Genomic_DNA"/>
</dbReference>
<dbReference type="PANTHER" id="PTHR45753:SF3">
    <property type="entry name" value="ORNITHINE TRANSCARBAMYLASE, MITOCHONDRIAL"/>
    <property type="match status" value="1"/>
</dbReference>
<evidence type="ECO:0000313" key="5">
    <source>
        <dbReference type="EMBL" id="CAB4578364.1"/>
    </source>
</evidence>
<feature type="domain" description="Aspartate/ornithine carbamoyltransferase Asp/Orn-binding" evidence="2">
    <location>
        <begin position="145"/>
        <end position="295"/>
    </location>
</feature>
<evidence type="ECO:0000259" key="3">
    <source>
        <dbReference type="Pfam" id="PF02729"/>
    </source>
</evidence>
<feature type="domain" description="Aspartate/ornithine carbamoyltransferase carbamoyl-P binding" evidence="3">
    <location>
        <begin position="2"/>
        <end position="134"/>
    </location>
</feature>
<dbReference type="NCBIfam" id="TIGR00658">
    <property type="entry name" value="orni_carb_tr"/>
    <property type="match status" value="1"/>
</dbReference>
<dbReference type="Pfam" id="PF00185">
    <property type="entry name" value="OTCace"/>
    <property type="match status" value="1"/>
</dbReference>
<gene>
    <name evidence="4" type="ORF">UFOPK1495_01073</name>
    <name evidence="5" type="ORF">UFOPK1711_00977</name>
    <name evidence="6" type="ORF">UFOPK2350_01541</name>
</gene>
<dbReference type="AlphaFoldDB" id="A0A6J6CV31"/>
<dbReference type="InterPro" id="IPR006132">
    <property type="entry name" value="Asp/Orn_carbamoyltranf_P-bd"/>
</dbReference>
<keyword evidence="1" id="KW-0808">Transferase</keyword>
<organism evidence="4">
    <name type="scientific">freshwater metagenome</name>
    <dbReference type="NCBI Taxonomy" id="449393"/>
    <lineage>
        <taxon>unclassified sequences</taxon>
        <taxon>metagenomes</taxon>
        <taxon>ecological metagenomes</taxon>
    </lineage>
</organism>
<dbReference type="GO" id="GO:0016597">
    <property type="term" value="F:amino acid binding"/>
    <property type="evidence" value="ECO:0007669"/>
    <property type="project" value="InterPro"/>
</dbReference>
<dbReference type="InterPro" id="IPR036901">
    <property type="entry name" value="Asp/Orn_carbamoylTrfase_sf"/>
</dbReference>
<dbReference type="PANTHER" id="PTHR45753">
    <property type="entry name" value="ORNITHINE CARBAMOYLTRANSFERASE, MITOCHONDRIAL"/>
    <property type="match status" value="1"/>
</dbReference>